<evidence type="ECO:0000313" key="2">
    <source>
        <dbReference type="WBParaSite" id="PSAMB.scaffold1584size29712.g13886.t1"/>
    </source>
</evidence>
<name>A0A914V6X1_9BILA</name>
<reference evidence="2" key="1">
    <citation type="submission" date="2022-11" db="UniProtKB">
        <authorList>
            <consortium name="WormBaseParasite"/>
        </authorList>
    </citation>
    <scope>IDENTIFICATION</scope>
</reference>
<keyword evidence="1" id="KW-1185">Reference proteome</keyword>
<protein>
    <submittedName>
        <fullName evidence="2">Uncharacterized protein</fullName>
    </submittedName>
</protein>
<proteinExistence type="predicted"/>
<sequence>MNSYSCGSGGVWMAQPKAQGANDCGFEMRWQRHQPDAQLTTTSRVSDWTTAGNKATCLAGRLVGVGRGVIDYARRYLAICRRGPRATRAASAYSVGRRFRLPAAPRPIDRAPHCVYHKLLCAHAPTKRTEIHVGPACSQPTTPLYPPPRIYYKFTRRPRAARSPATPTVAVNVINLPVSPPSGPALIYCPLTDHHCLIEDE</sequence>
<dbReference type="WBParaSite" id="PSAMB.scaffold1584size29712.g13886.t1">
    <property type="protein sequence ID" value="PSAMB.scaffold1584size29712.g13886.t1"/>
    <property type="gene ID" value="PSAMB.scaffold1584size29712.g13886"/>
</dbReference>
<dbReference type="AlphaFoldDB" id="A0A914V6X1"/>
<dbReference type="Proteomes" id="UP000887566">
    <property type="component" value="Unplaced"/>
</dbReference>
<accession>A0A914V6X1</accession>
<evidence type="ECO:0000313" key="1">
    <source>
        <dbReference type="Proteomes" id="UP000887566"/>
    </source>
</evidence>
<organism evidence="1 2">
    <name type="scientific">Plectus sambesii</name>
    <dbReference type="NCBI Taxonomy" id="2011161"/>
    <lineage>
        <taxon>Eukaryota</taxon>
        <taxon>Metazoa</taxon>
        <taxon>Ecdysozoa</taxon>
        <taxon>Nematoda</taxon>
        <taxon>Chromadorea</taxon>
        <taxon>Plectida</taxon>
        <taxon>Plectina</taxon>
        <taxon>Plectoidea</taxon>
        <taxon>Plectidae</taxon>
        <taxon>Plectus</taxon>
    </lineage>
</organism>